<feature type="transmembrane region" description="Helical" evidence="1">
    <location>
        <begin position="51"/>
        <end position="68"/>
    </location>
</feature>
<reference evidence="3 4" key="1">
    <citation type="journal article" date="2021" name="Int. J. Syst. Evol. Microbiol.">
        <title>Pseudomonas piscium sp. nov., Pseudomonas pisciculturae sp. nov., Pseudomonas mucoides sp. nov. and Pseudomonas neuropathica sp. nov. isolated from rainbow trout.</title>
        <authorList>
            <person name="Duman M."/>
            <person name="Mulet M."/>
            <person name="Altun S."/>
            <person name="Saticioglu I.B."/>
            <person name="Gomila M."/>
            <person name="Lalucat J."/>
            <person name="Garcia-Valdes E."/>
        </authorList>
    </citation>
    <scope>NUCLEOTIDE SEQUENCE [LARGE SCALE GENOMIC DNA]</scope>
    <source>
        <strain evidence="3 4">LMG 28632</strain>
    </source>
</reference>
<keyword evidence="1" id="KW-0812">Transmembrane</keyword>
<protein>
    <submittedName>
        <fullName evidence="3">Uncharacterized protein</fullName>
    </submittedName>
</protein>
<evidence type="ECO:0000256" key="1">
    <source>
        <dbReference type="SAM" id="Phobius"/>
    </source>
</evidence>
<evidence type="ECO:0000313" key="3">
    <source>
        <dbReference type="EMBL" id="MBN3965815.1"/>
    </source>
</evidence>
<sequence length="74" mass="7880">MALPDKVWIVVCKSGFAPGGATPSDCVYEEISSSVLQADSLGMTKDQYDEVFGAIAGLICIIIIFALLKKAIEQ</sequence>
<evidence type="ECO:0000313" key="2">
    <source>
        <dbReference type="EMBL" id="MBN3965804.1"/>
    </source>
</evidence>
<dbReference type="Proteomes" id="UP000772591">
    <property type="component" value="Unassembled WGS sequence"/>
</dbReference>
<proteinExistence type="predicted"/>
<dbReference type="EMBL" id="JADEVO010000012">
    <property type="protein sequence ID" value="MBN3965804.1"/>
    <property type="molecule type" value="Genomic_DNA"/>
</dbReference>
<comment type="caution">
    <text evidence="3">The sequence shown here is derived from an EMBL/GenBank/DDBJ whole genome shotgun (WGS) entry which is preliminary data.</text>
</comment>
<gene>
    <name evidence="2" type="ORF">IMW75_10990</name>
    <name evidence="3" type="ORF">IMW75_11045</name>
</gene>
<evidence type="ECO:0000313" key="4">
    <source>
        <dbReference type="Proteomes" id="UP000772591"/>
    </source>
</evidence>
<organism evidence="3 4">
    <name type="scientific">Pseudomonas gregormendelii</name>
    <dbReference type="NCBI Taxonomy" id="1628277"/>
    <lineage>
        <taxon>Bacteria</taxon>
        <taxon>Pseudomonadati</taxon>
        <taxon>Pseudomonadota</taxon>
        <taxon>Gammaproteobacteria</taxon>
        <taxon>Pseudomonadales</taxon>
        <taxon>Pseudomonadaceae</taxon>
        <taxon>Pseudomonas</taxon>
    </lineage>
</organism>
<keyword evidence="1" id="KW-1133">Transmembrane helix</keyword>
<keyword evidence="4" id="KW-1185">Reference proteome</keyword>
<accession>A0ABS3AHB2</accession>
<keyword evidence="1" id="KW-0472">Membrane</keyword>
<dbReference type="EMBL" id="JADEVO010000012">
    <property type="protein sequence ID" value="MBN3965815.1"/>
    <property type="molecule type" value="Genomic_DNA"/>
</dbReference>
<dbReference type="RefSeq" id="WP_205892622.1">
    <property type="nucleotide sequence ID" value="NZ_JADEVO010000012.1"/>
</dbReference>
<name>A0ABS3AHB2_9PSED</name>